<accession>A0A165NAH2</accession>
<sequence>CLRNNVLSAAQARRDFLLRRVHCSFRFQLSKTPETHDRSCLSNQDVGLEFHPARRAELLAEGLTRKSPWGPSGAKGIAHSSLRPTSRLYSE</sequence>
<feature type="region of interest" description="Disordered" evidence="1">
    <location>
        <begin position="65"/>
        <end position="91"/>
    </location>
</feature>
<gene>
    <name evidence="2" type="ORF">EXIGLDRAFT_721247</name>
</gene>
<proteinExistence type="predicted"/>
<feature type="compositionally biased region" description="Polar residues" evidence="1">
    <location>
        <begin position="82"/>
        <end position="91"/>
    </location>
</feature>
<evidence type="ECO:0000313" key="3">
    <source>
        <dbReference type="Proteomes" id="UP000077266"/>
    </source>
</evidence>
<protein>
    <submittedName>
        <fullName evidence="2">Uncharacterized protein</fullName>
    </submittedName>
</protein>
<dbReference type="Proteomes" id="UP000077266">
    <property type="component" value="Unassembled WGS sequence"/>
</dbReference>
<organism evidence="2 3">
    <name type="scientific">Exidia glandulosa HHB12029</name>
    <dbReference type="NCBI Taxonomy" id="1314781"/>
    <lineage>
        <taxon>Eukaryota</taxon>
        <taxon>Fungi</taxon>
        <taxon>Dikarya</taxon>
        <taxon>Basidiomycota</taxon>
        <taxon>Agaricomycotina</taxon>
        <taxon>Agaricomycetes</taxon>
        <taxon>Auriculariales</taxon>
        <taxon>Exidiaceae</taxon>
        <taxon>Exidia</taxon>
    </lineage>
</organism>
<feature type="non-terminal residue" evidence="2">
    <location>
        <position position="1"/>
    </location>
</feature>
<dbReference type="EMBL" id="KV425900">
    <property type="protein sequence ID" value="KZW00461.1"/>
    <property type="molecule type" value="Genomic_DNA"/>
</dbReference>
<name>A0A165NAH2_EXIGL</name>
<keyword evidence="3" id="KW-1185">Reference proteome</keyword>
<dbReference type="InParanoid" id="A0A165NAH2"/>
<evidence type="ECO:0000313" key="2">
    <source>
        <dbReference type="EMBL" id="KZW00461.1"/>
    </source>
</evidence>
<evidence type="ECO:0000256" key="1">
    <source>
        <dbReference type="SAM" id="MobiDB-lite"/>
    </source>
</evidence>
<reference evidence="2 3" key="1">
    <citation type="journal article" date="2016" name="Mol. Biol. Evol.">
        <title>Comparative Genomics of Early-Diverging Mushroom-Forming Fungi Provides Insights into the Origins of Lignocellulose Decay Capabilities.</title>
        <authorList>
            <person name="Nagy L.G."/>
            <person name="Riley R."/>
            <person name="Tritt A."/>
            <person name="Adam C."/>
            <person name="Daum C."/>
            <person name="Floudas D."/>
            <person name="Sun H."/>
            <person name="Yadav J.S."/>
            <person name="Pangilinan J."/>
            <person name="Larsson K.H."/>
            <person name="Matsuura K."/>
            <person name="Barry K."/>
            <person name="Labutti K."/>
            <person name="Kuo R."/>
            <person name="Ohm R.A."/>
            <person name="Bhattacharya S.S."/>
            <person name="Shirouzu T."/>
            <person name="Yoshinaga Y."/>
            <person name="Martin F.M."/>
            <person name="Grigoriev I.V."/>
            <person name="Hibbett D.S."/>
        </authorList>
    </citation>
    <scope>NUCLEOTIDE SEQUENCE [LARGE SCALE GENOMIC DNA]</scope>
    <source>
        <strain evidence="2 3">HHB12029</strain>
    </source>
</reference>
<dbReference type="AlphaFoldDB" id="A0A165NAH2"/>